<evidence type="ECO:0000313" key="4">
    <source>
        <dbReference type="EMBL" id="KAF2153491.1"/>
    </source>
</evidence>
<dbReference type="Proteomes" id="UP000799439">
    <property type="component" value="Unassembled WGS sequence"/>
</dbReference>
<gene>
    <name evidence="4" type="ORF">K461DRAFT_278299</name>
</gene>
<feature type="transmembrane region" description="Helical" evidence="2">
    <location>
        <begin position="694"/>
        <end position="714"/>
    </location>
</feature>
<sequence>MTGPKDPAHGESPHIIEMDRMQYGKDYSTLTRVPDSVAPQKIEPFSRIPEEISAQTENGTHTEPAEQLKNSQKKEHEDTMIANGWCRHQVFYLSSLLSRNAFAYVSRMKRSPRRQENHTVCLKEPWCIAYNIDMVSYRPRHVADGCDCDQVAISQDELAEIIAKEDGVPIIEMTSEDGNLVLRVRNREREPSYTAVSHVWADGLGNPRQNALPGCQLQRLYEKIDKTSQSRALFWLDTLCIPVGSDHVQSRRKSINRMDFIYRKAAKVLVLDLDISATDSTNIENCMAQIVTSVWMSRSWTYQEALLGKALIFDFADALHEVHLDARGEDLNASFLEIIMAHLFEKERFRKLLHWSITMRSNGKDKGPDTRSGPDSNDLRSADYNVVAVVLRFLKLYLKLFRKSRTDEEQASKPSPRGSVETELETYLINSFFQTQSLLHEFSDRFLCAWNSLAGRSTTKPHDKIIILATLLGFDREKLLAHLPDSQHLPTIVSNLECLPLSLLFNTAGRLDPGKHHANRWVPTTLNHEALSDHLYLRRRAKRLSLNNLIPHADRDKNVRLLAYKIDQIISRESQHIWISTDDNQTFRISLHLERNDKLNCGGFHYTCILIEERNFDTWKERRGALFYGTNRVHFQHLALFYHCPVSIEKSTTAMFDEQDSTSYTACTIPESRRISILCDPTPSIQRDEHPMRMLGWFLRFIMRHPGCFLCIIVPCVPLGFLTVSLAYLTPMALIITIPLIVVYHKKAPEIAFASIGVLSFFLMTALLYGVGGIFYLRIGLFYRRGSMSLKERLLEAL</sequence>
<accession>A0A9P4MN98</accession>
<feature type="compositionally biased region" description="Basic and acidic residues" evidence="1">
    <location>
        <begin position="1"/>
        <end position="23"/>
    </location>
</feature>
<organism evidence="4 5">
    <name type="scientific">Myriangium duriaei CBS 260.36</name>
    <dbReference type="NCBI Taxonomy" id="1168546"/>
    <lineage>
        <taxon>Eukaryota</taxon>
        <taxon>Fungi</taxon>
        <taxon>Dikarya</taxon>
        <taxon>Ascomycota</taxon>
        <taxon>Pezizomycotina</taxon>
        <taxon>Dothideomycetes</taxon>
        <taxon>Dothideomycetidae</taxon>
        <taxon>Myriangiales</taxon>
        <taxon>Myriangiaceae</taxon>
        <taxon>Myriangium</taxon>
    </lineage>
</organism>
<feature type="region of interest" description="Disordered" evidence="1">
    <location>
        <begin position="1"/>
        <end position="75"/>
    </location>
</feature>
<dbReference type="AlphaFoldDB" id="A0A9P4MN98"/>
<dbReference type="PANTHER" id="PTHR39596:SF2">
    <property type="entry name" value="HET DOMAIN PROTEIN (AFU_ORTHOLOGUE AFUA_1G17550)-RELATED"/>
    <property type="match status" value="1"/>
</dbReference>
<keyword evidence="5" id="KW-1185">Reference proteome</keyword>
<comment type="caution">
    <text evidence="4">The sequence shown here is derived from an EMBL/GenBank/DDBJ whole genome shotgun (WGS) entry which is preliminary data.</text>
</comment>
<evidence type="ECO:0000256" key="2">
    <source>
        <dbReference type="SAM" id="Phobius"/>
    </source>
</evidence>
<reference evidence="4" key="1">
    <citation type="journal article" date="2020" name="Stud. Mycol.">
        <title>101 Dothideomycetes genomes: a test case for predicting lifestyles and emergence of pathogens.</title>
        <authorList>
            <person name="Haridas S."/>
            <person name="Albert R."/>
            <person name="Binder M."/>
            <person name="Bloem J."/>
            <person name="Labutti K."/>
            <person name="Salamov A."/>
            <person name="Andreopoulos B."/>
            <person name="Baker S."/>
            <person name="Barry K."/>
            <person name="Bills G."/>
            <person name="Bluhm B."/>
            <person name="Cannon C."/>
            <person name="Castanera R."/>
            <person name="Culley D."/>
            <person name="Daum C."/>
            <person name="Ezra D."/>
            <person name="Gonzalez J."/>
            <person name="Henrissat B."/>
            <person name="Kuo A."/>
            <person name="Liang C."/>
            <person name="Lipzen A."/>
            <person name="Lutzoni F."/>
            <person name="Magnuson J."/>
            <person name="Mondo S."/>
            <person name="Nolan M."/>
            <person name="Ohm R."/>
            <person name="Pangilinan J."/>
            <person name="Park H.-J."/>
            <person name="Ramirez L."/>
            <person name="Alfaro M."/>
            <person name="Sun H."/>
            <person name="Tritt A."/>
            <person name="Yoshinaga Y."/>
            <person name="Zwiers L.-H."/>
            <person name="Turgeon B."/>
            <person name="Goodwin S."/>
            <person name="Spatafora J."/>
            <person name="Crous P."/>
            <person name="Grigoriev I."/>
        </authorList>
    </citation>
    <scope>NUCLEOTIDE SEQUENCE</scope>
    <source>
        <strain evidence="4">CBS 260.36</strain>
    </source>
</reference>
<evidence type="ECO:0000259" key="3">
    <source>
        <dbReference type="Pfam" id="PF06985"/>
    </source>
</evidence>
<proteinExistence type="predicted"/>
<feature type="transmembrane region" description="Helical" evidence="2">
    <location>
        <begin position="726"/>
        <end position="745"/>
    </location>
</feature>
<dbReference type="PANTHER" id="PTHR39596">
    <property type="match status" value="1"/>
</dbReference>
<keyword evidence="2" id="KW-0472">Membrane</keyword>
<feature type="domain" description="Heterokaryon incompatibility" evidence="3">
    <location>
        <begin position="193"/>
        <end position="271"/>
    </location>
</feature>
<feature type="transmembrane region" description="Helical" evidence="2">
    <location>
        <begin position="751"/>
        <end position="777"/>
    </location>
</feature>
<dbReference type="EMBL" id="ML996085">
    <property type="protein sequence ID" value="KAF2153491.1"/>
    <property type="molecule type" value="Genomic_DNA"/>
</dbReference>
<evidence type="ECO:0000313" key="5">
    <source>
        <dbReference type="Proteomes" id="UP000799439"/>
    </source>
</evidence>
<keyword evidence="2" id="KW-1133">Transmembrane helix</keyword>
<protein>
    <recommendedName>
        <fullName evidence="3">Heterokaryon incompatibility domain-containing protein</fullName>
    </recommendedName>
</protein>
<evidence type="ECO:0000256" key="1">
    <source>
        <dbReference type="SAM" id="MobiDB-lite"/>
    </source>
</evidence>
<dbReference type="InterPro" id="IPR010730">
    <property type="entry name" value="HET"/>
</dbReference>
<keyword evidence="2" id="KW-0812">Transmembrane</keyword>
<dbReference type="Pfam" id="PF06985">
    <property type="entry name" value="HET"/>
    <property type="match status" value="1"/>
</dbReference>
<dbReference type="OrthoDB" id="2426273at2759"/>
<name>A0A9P4MN98_9PEZI</name>